<dbReference type="PROSITE" id="PS51352">
    <property type="entry name" value="THIOREDOXIN_2"/>
    <property type="match status" value="1"/>
</dbReference>
<comment type="subcellular location">
    <subcellularLocation>
        <location evidence="1">Endoplasmic reticulum membrane</location>
        <topology evidence="1">Single-pass membrane protein</topology>
    </subcellularLocation>
</comment>
<evidence type="ECO:0000313" key="8">
    <source>
        <dbReference type="EMBL" id="KAL3284206.1"/>
    </source>
</evidence>
<comment type="caution">
    <text evidence="8">The sequence shown here is derived from an EMBL/GenBank/DDBJ whole genome shotgun (WGS) entry which is preliminary data.</text>
</comment>
<dbReference type="PANTHER" id="PTHR46426:SF1">
    <property type="entry name" value="PROTEIN DISULFIDE-ISOMERASE TMX3"/>
    <property type="match status" value="1"/>
</dbReference>
<keyword evidence="4" id="KW-0472">Membrane</keyword>
<dbReference type="InterPro" id="IPR013766">
    <property type="entry name" value="Thioredoxin_domain"/>
</dbReference>
<dbReference type="InterPro" id="IPR052250">
    <property type="entry name" value="PDI_TMX3"/>
</dbReference>
<keyword evidence="9" id="KW-1185">Reference proteome</keyword>
<dbReference type="InterPro" id="IPR036249">
    <property type="entry name" value="Thioredoxin-like_sf"/>
</dbReference>
<feature type="signal peptide" evidence="6">
    <location>
        <begin position="1"/>
        <end position="19"/>
    </location>
</feature>
<dbReference type="Pfam" id="PF13848">
    <property type="entry name" value="Thioredoxin_6"/>
    <property type="match status" value="1"/>
</dbReference>
<evidence type="ECO:0000259" key="7">
    <source>
        <dbReference type="PROSITE" id="PS51352"/>
    </source>
</evidence>
<dbReference type="Gene3D" id="3.40.30.10">
    <property type="entry name" value="Glutaredoxin"/>
    <property type="match status" value="3"/>
</dbReference>
<keyword evidence="2" id="KW-0812">Transmembrane</keyword>
<keyword evidence="3" id="KW-1133">Transmembrane helix</keyword>
<dbReference type="InterPro" id="IPR017937">
    <property type="entry name" value="Thioredoxin_CS"/>
</dbReference>
<evidence type="ECO:0000256" key="3">
    <source>
        <dbReference type="ARBA" id="ARBA00022989"/>
    </source>
</evidence>
<evidence type="ECO:0000256" key="4">
    <source>
        <dbReference type="ARBA" id="ARBA00023136"/>
    </source>
</evidence>
<protein>
    <recommendedName>
        <fullName evidence="7">Thioredoxin domain-containing protein</fullName>
    </recommendedName>
</protein>
<feature type="chain" id="PRO_5044783514" description="Thioredoxin domain-containing protein" evidence="6">
    <location>
        <begin position="20"/>
        <end position="426"/>
    </location>
</feature>
<evidence type="ECO:0000313" key="9">
    <source>
        <dbReference type="Proteomes" id="UP001516400"/>
    </source>
</evidence>
<evidence type="ECO:0000256" key="2">
    <source>
        <dbReference type="ARBA" id="ARBA00022692"/>
    </source>
</evidence>
<accession>A0ABD2NZR9</accession>
<evidence type="ECO:0000256" key="1">
    <source>
        <dbReference type="ARBA" id="ARBA00004389"/>
    </source>
</evidence>
<sequence length="426" mass="49328">MKIFQIFLVTVYVIILCSGSRVLELSDKFSEIRKEGGQWLVKFYAPWCGHCKRLEPVWSHVAQALYKTNVRVGKVDCTRFPSLASEFSIGGFPTIKFITHDNDFTYHGDRNKEDIINFALRMAGPPVQEVTRAESLSNLKNMNQLFFMYVGEQEGPLWDSFNNIAEKMQPHGFFYASSKNVASIHVNFTTELPAVFVHKENVHYFYPIDLNISDPDHLNMSMYNWINEERFPTFPKITRGNINEIFQTKKYIVLAVVEENKLQSIPEEMLDFRDMVESVIKRNRDKYHREFQFGWIGTPELANSIVMQVLPLPYLLVLNSTTNHHHVLEDDPLQMTSESLEVFLERISNQTAPVYGGNSFGVKLYRMYFETRTSLSDIWKGNPVLTTVLFGLPLGFLSLILYSICCADILDADEEEEEELLHEKRE</sequence>
<evidence type="ECO:0000256" key="5">
    <source>
        <dbReference type="ARBA" id="ARBA00045246"/>
    </source>
</evidence>
<dbReference type="Proteomes" id="UP001516400">
    <property type="component" value="Unassembled WGS sequence"/>
</dbReference>
<dbReference type="Pfam" id="PF00085">
    <property type="entry name" value="Thioredoxin"/>
    <property type="match status" value="1"/>
</dbReference>
<organism evidence="8 9">
    <name type="scientific">Cryptolaemus montrouzieri</name>
    <dbReference type="NCBI Taxonomy" id="559131"/>
    <lineage>
        <taxon>Eukaryota</taxon>
        <taxon>Metazoa</taxon>
        <taxon>Ecdysozoa</taxon>
        <taxon>Arthropoda</taxon>
        <taxon>Hexapoda</taxon>
        <taxon>Insecta</taxon>
        <taxon>Pterygota</taxon>
        <taxon>Neoptera</taxon>
        <taxon>Endopterygota</taxon>
        <taxon>Coleoptera</taxon>
        <taxon>Polyphaga</taxon>
        <taxon>Cucujiformia</taxon>
        <taxon>Coccinelloidea</taxon>
        <taxon>Coccinellidae</taxon>
        <taxon>Scymninae</taxon>
        <taxon>Scymnini</taxon>
        <taxon>Cryptolaemus</taxon>
    </lineage>
</organism>
<dbReference type="SUPFAM" id="SSF52833">
    <property type="entry name" value="Thioredoxin-like"/>
    <property type="match status" value="1"/>
</dbReference>
<keyword evidence="6" id="KW-0732">Signal</keyword>
<dbReference type="PROSITE" id="PS00194">
    <property type="entry name" value="THIOREDOXIN_1"/>
    <property type="match status" value="1"/>
</dbReference>
<proteinExistence type="predicted"/>
<feature type="domain" description="Thioredoxin" evidence="7">
    <location>
        <begin position="1"/>
        <end position="124"/>
    </location>
</feature>
<dbReference type="PANTHER" id="PTHR46426">
    <property type="entry name" value="PROTEIN DISULFIDE-ISOMERASE TMX3"/>
    <property type="match status" value="1"/>
</dbReference>
<dbReference type="GO" id="GO:0005789">
    <property type="term" value="C:endoplasmic reticulum membrane"/>
    <property type="evidence" value="ECO:0007669"/>
    <property type="project" value="UniProtKB-SubCell"/>
</dbReference>
<reference evidence="8 9" key="1">
    <citation type="journal article" date="2021" name="BMC Biol.">
        <title>Horizontally acquired antibacterial genes associated with adaptive radiation of ladybird beetles.</title>
        <authorList>
            <person name="Li H.S."/>
            <person name="Tang X.F."/>
            <person name="Huang Y.H."/>
            <person name="Xu Z.Y."/>
            <person name="Chen M.L."/>
            <person name="Du X.Y."/>
            <person name="Qiu B.Y."/>
            <person name="Chen P.T."/>
            <person name="Zhang W."/>
            <person name="Slipinski A."/>
            <person name="Escalona H.E."/>
            <person name="Waterhouse R.M."/>
            <person name="Zwick A."/>
            <person name="Pang H."/>
        </authorList>
    </citation>
    <scope>NUCLEOTIDE SEQUENCE [LARGE SCALE GENOMIC DNA]</scope>
    <source>
        <strain evidence="8">SYSU2018</strain>
    </source>
</reference>
<gene>
    <name evidence="8" type="ORF">HHI36_018370</name>
</gene>
<evidence type="ECO:0000256" key="6">
    <source>
        <dbReference type="SAM" id="SignalP"/>
    </source>
</evidence>
<dbReference type="PRINTS" id="PR00421">
    <property type="entry name" value="THIOREDOXIN"/>
</dbReference>
<dbReference type="EMBL" id="JABFTP020000165">
    <property type="protein sequence ID" value="KAL3284206.1"/>
    <property type="molecule type" value="Genomic_DNA"/>
</dbReference>
<comment type="function">
    <text evidence="5">Probable disulfide isomerase, which participates in the folding of proteins containing disulfide bonds. May act as a dithiol oxidase. Acts as a regulator of endoplasmic reticulum-mitochondria contact sites via its ability to regulate redox signals.</text>
</comment>
<dbReference type="AlphaFoldDB" id="A0ABD2NZR9"/>
<name>A0ABD2NZR9_9CUCU</name>